<dbReference type="SUPFAM" id="SSF52047">
    <property type="entry name" value="RNI-like"/>
    <property type="match status" value="1"/>
</dbReference>
<dbReference type="AlphaFoldDB" id="A0AAD6S3V1"/>
<dbReference type="Proteomes" id="UP001218188">
    <property type="component" value="Unassembled WGS sequence"/>
</dbReference>
<dbReference type="Gene3D" id="3.80.10.10">
    <property type="entry name" value="Ribonuclease Inhibitor"/>
    <property type="match status" value="1"/>
</dbReference>
<gene>
    <name evidence="1" type="ORF">C8F04DRAFT_1275145</name>
</gene>
<keyword evidence="2" id="KW-1185">Reference proteome</keyword>
<organism evidence="1 2">
    <name type="scientific">Mycena alexandri</name>
    <dbReference type="NCBI Taxonomy" id="1745969"/>
    <lineage>
        <taxon>Eukaryota</taxon>
        <taxon>Fungi</taxon>
        <taxon>Dikarya</taxon>
        <taxon>Basidiomycota</taxon>
        <taxon>Agaricomycotina</taxon>
        <taxon>Agaricomycetes</taxon>
        <taxon>Agaricomycetidae</taxon>
        <taxon>Agaricales</taxon>
        <taxon>Marasmiineae</taxon>
        <taxon>Mycenaceae</taxon>
        <taxon>Mycena</taxon>
    </lineage>
</organism>
<reference evidence="1" key="1">
    <citation type="submission" date="2023-03" db="EMBL/GenBank/DDBJ databases">
        <title>Massive genome expansion in bonnet fungi (Mycena s.s.) driven by repeated elements and novel gene families across ecological guilds.</title>
        <authorList>
            <consortium name="Lawrence Berkeley National Laboratory"/>
            <person name="Harder C.B."/>
            <person name="Miyauchi S."/>
            <person name="Viragh M."/>
            <person name="Kuo A."/>
            <person name="Thoen E."/>
            <person name="Andreopoulos B."/>
            <person name="Lu D."/>
            <person name="Skrede I."/>
            <person name="Drula E."/>
            <person name="Henrissat B."/>
            <person name="Morin E."/>
            <person name="Kohler A."/>
            <person name="Barry K."/>
            <person name="LaButti K."/>
            <person name="Morin E."/>
            <person name="Salamov A."/>
            <person name="Lipzen A."/>
            <person name="Mereny Z."/>
            <person name="Hegedus B."/>
            <person name="Baldrian P."/>
            <person name="Stursova M."/>
            <person name="Weitz H."/>
            <person name="Taylor A."/>
            <person name="Grigoriev I.V."/>
            <person name="Nagy L.G."/>
            <person name="Martin F."/>
            <person name="Kauserud H."/>
        </authorList>
    </citation>
    <scope>NUCLEOTIDE SEQUENCE</scope>
    <source>
        <strain evidence="1">CBHHK200</strain>
    </source>
</reference>
<name>A0AAD6S3V1_9AGAR</name>
<dbReference type="EMBL" id="JARJCM010000265">
    <property type="protein sequence ID" value="KAJ7020369.1"/>
    <property type="molecule type" value="Genomic_DNA"/>
</dbReference>
<proteinExistence type="predicted"/>
<sequence length="524" mass="58266">MEAVSPTPAVTSSLLNYDPPSLVPAARPSYPYPYLCAELSLMVLDQFSLDHSMTIFEFVCARSSLLAAGRALNLYVRCVPALWSRILISPRIPLSFVLNCLDWSDFEPLYVSFVATHHTTAQPVTHLGAACSHAEYITHAAEALSLEFDRCAGLAIEADSPDILEAVLDEFQWTTPDILNGLLVRIGVSDYTDFRPPCLRRFRLLSIPPFGAPFPLFTSLTWLAAADIDIPTISFATTRTATSQIVHPSSRPVLWDDVLTVLVYSYRLTTLVLDGHLPLLTKLRIVSAIIQWGNPAYFAHVEHLEIQDVPRIAWPSVDQFVSALTTPAALEELILWGGGVVIERGVTLQPFTVNGLAVLSIFYTPATKSFLTALAPGSYPDLVELLCCDFDRIAWREMFRLSVFQNLTSLTICGATESAHHLVTLFGRLHSLEILDISDAGPQYFSAMYQSPLLCPRLRRLVVGSEDIARLAGYVIMRSIDSSYKLDALEYWHNFVYPLNYFCSTLVSDMSSRLVDFTGYPPFP</sequence>
<evidence type="ECO:0000313" key="2">
    <source>
        <dbReference type="Proteomes" id="UP001218188"/>
    </source>
</evidence>
<accession>A0AAD6S3V1</accession>
<dbReference type="InterPro" id="IPR032675">
    <property type="entry name" value="LRR_dom_sf"/>
</dbReference>
<protein>
    <submittedName>
        <fullName evidence="1">Uncharacterized protein</fullName>
    </submittedName>
</protein>
<evidence type="ECO:0000313" key="1">
    <source>
        <dbReference type="EMBL" id="KAJ7020369.1"/>
    </source>
</evidence>
<comment type="caution">
    <text evidence="1">The sequence shown here is derived from an EMBL/GenBank/DDBJ whole genome shotgun (WGS) entry which is preliminary data.</text>
</comment>